<dbReference type="RefSeq" id="WP_143825717.1">
    <property type="nucleotide sequence ID" value="NZ_NETK01000001.1"/>
</dbReference>
<dbReference type="EMBL" id="FOMX01000022">
    <property type="protein sequence ID" value="SFE91351.1"/>
    <property type="molecule type" value="Genomic_DNA"/>
</dbReference>
<accession>A0A1I2EFX8</accession>
<dbReference type="InterPro" id="IPR023614">
    <property type="entry name" value="Porin_dom_sf"/>
</dbReference>
<feature type="region of interest" description="Disordered" evidence="1">
    <location>
        <begin position="18"/>
        <end position="176"/>
    </location>
</feature>
<dbReference type="Gene3D" id="2.40.160.10">
    <property type="entry name" value="Porin"/>
    <property type="match status" value="1"/>
</dbReference>
<gene>
    <name evidence="2" type="ORF">SAMN02745121_06060</name>
</gene>
<reference evidence="3" key="1">
    <citation type="submission" date="2016-10" db="EMBL/GenBank/DDBJ databases">
        <authorList>
            <person name="Varghese N."/>
            <person name="Submissions S."/>
        </authorList>
    </citation>
    <scope>NUCLEOTIDE SEQUENCE [LARGE SCALE GENOMIC DNA]</scope>
    <source>
        <strain evidence="3">ATCC 25963</strain>
    </source>
</reference>
<evidence type="ECO:0008006" key="4">
    <source>
        <dbReference type="Google" id="ProtNLM"/>
    </source>
</evidence>
<feature type="compositionally biased region" description="Polar residues" evidence="1">
    <location>
        <begin position="137"/>
        <end position="148"/>
    </location>
</feature>
<dbReference type="SUPFAM" id="SSF56935">
    <property type="entry name" value="Porins"/>
    <property type="match status" value="1"/>
</dbReference>
<name>A0A1I2EFX8_9BACT</name>
<dbReference type="AlphaFoldDB" id="A0A1I2EFX8"/>
<evidence type="ECO:0000313" key="2">
    <source>
        <dbReference type="EMBL" id="SFE91351.1"/>
    </source>
</evidence>
<evidence type="ECO:0000256" key="1">
    <source>
        <dbReference type="SAM" id="MobiDB-lite"/>
    </source>
</evidence>
<evidence type="ECO:0000313" key="3">
    <source>
        <dbReference type="Proteomes" id="UP000199400"/>
    </source>
</evidence>
<dbReference type="STRING" id="54.SAMN02745121_06060"/>
<dbReference type="Proteomes" id="UP000199400">
    <property type="component" value="Unassembled WGS sequence"/>
</dbReference>
<feature type="compositionally biased region" description="Low complexity" evidence="1">
    <location>
        <begin position="58"/>
        <end position="70"/>
    </location>
</feature>
<protein>
    <recommendedName>
        <fullName evidence="4">Porin</fullName>
    </recommendedName>
</protein>
<organism evidence="2 3">
    <name type="scientific">Nannocystis exedens</name>
    <dbReference type="NCBI Taxonomy" id="54"/>
    <lineage>
        <taxon>Bacteria</taxon>
        <taxon>Pseudomonadati</taxon>
        <taxon>Myxococcota</taxon>
        <taxon>Polyangia</taxon>
        <taxon>Nannocystales</taxon>
        <taxon>Nannocystaceae</taxon>
        <taxon>Nannocystis</taxon>
    </lineage>
</organism>
<sequence length="540" mass="56172">MDPTTITIAAALWAVPVEEITSAPVPEVREGAPGASEDGRKDMSKQSGENEPGGKGMSSASPGAGLAGAPPDVPGDMPASPDARAGRRAEAAPTSGAPMAAQGRAGEAAGSALQPRSGGAAGPGAAPQPGVPEPVSEDTSPAADSSSVPRDISGTVAAAASPSAPKDMPGGTPTPSRERFQFFPYGWIRTDATWYSAPREGYSNISLAGARIGGGVQVGPVTAFVTIEAAQAKGPQLFDAFIAWAAAPRLRLRAGQFKAPFGLRFNAPDLVDELPRAPLSMQAAAPGRHVGLEVAYDFWRWAEVTAAVFSGIGQNREANNTKIAFAGKLQVSPLAFLKRGPQLRLVASVFAYHKTNGFTPTLTTAFGFDFFHGLPSSGASRRFTAGGGLFWRFLSARGEFFYTYDSRERDTDGDPFTPGDPLPQQIGAGGYAQIGAVVTGQDKDPATLLPRLASRRVRDSAVELSARFERFRVGARDVVGNGITATSAGVNWVLLQHLRVFAAVNWQRLEAAVPEIPGATSWGVTGGVAGFFLGRAGRGD</sequence>
<proteinExistence type="predicted"/>
<keyword evidence="3" id="KW-1185">Reference proteome</keyword>